<gene>
    <name evidence="2" type="ORF">B0A77_11850</name>
</gene>
<name>A0A2H3KTB5_9FLAO</name>
<sequence>MPGEKLNLSLWERDTLKDSGHDPKGNTRLWSGQSKTIDLKGVVEEKIMLTLAMKSDANKSLFDGSEHEYYLLAEATGMKTISATTQVSIEEVATTPAKKTVEKPKEAKPIAKQTPVKIKNAVGADEIKADDSNKVVKVTPTEKVEGIIAAYFAKEEFTLKTDEKVGTQYYRFKNEQKKGFDKERTAVIIMEKVTAEIKADKKYVKLEDIKKALVEKSYKKDDPISFNLYKLGANYIRLNSAPLEEEVYVVANTYLLNGKEVTIKIKEKEAVLVGANADLMVLEAKENGAEITTLKATVEDNLAKIKIKLRPKPDEDLKKWKEKLANGIKDGTHKYTVKKAFTVSGDLDKIASSIEKKSNEALAPKHTVKKADISALLAEGATYPASTSLEFPKYKKADEMLWLKAECQGDIKKHEGEYLKKEGEYFVVGKKCECEAIIRSFMRMLRVGEGTENERGYTTIYSGEQFSDMSKHPEKVITAGAYSSSAAGAYQIMRYTWWWLGGEKLTDDNKKAGVYEESHDYIKKYSIPDFTSESQDKLCVIIFKHKRPGSLELITKKQIKEALEKYGSYEWASLPPGRYGQPTQTMDVALAKYEEYLKEELADKSNLHIKKGFLKDFDIKCNCNNQNSLETNEFGLVQVTKLGNPNIINSGTEDSYSYTKKDGTTSEVGKHGDDWMLPEKAQAFSKAVYDMVKEYPLQKIYLGDCSAYNPNKNLGHSATGAHSSGNAFDCRFLKSDGSGSNDINNLTEDEIKLNGRFVEILKSTGHFSTFYTDNGKIPGSVHSSGHADHIHGN</sequence>
<proteinExistence type="predicted"/>
<comment type="caution">
    <text evidence="2">The sequence shown here is derived from an EMBL/GenBank/DDBJ whole genome shotgun (WGS) entry which is preliminary data.</text>
</comment>
<dbReference type="InterPro" id="IPR023346">
    <property type="entry name" value="Lysozyme-like_dom_sf"/>
</dbReference>
<feature type="region of interest" description="Disordered" evidence="1">
    <location>
        <begin position="1"/>
        <end position="28"/>
    </location>
</feature>
<protein>
    <recommendedName>
        <fullName evidence="4">Muramidase (Phage lysozyme)</fullName>
    </recommendedName>
</protein>
<evidence type="ECO:0000313" key="2">
    <source>
        <dbReference type="EMBL" id="PDS23027.1"/>
    </source>
</evidence>
<dbReference type="RefSeq" id="WP_097554579.1">
    <property type="nucleotide sequence ID" value="NZ_PCMW01000071.1"/>
</dbReference>
<feature type="compositionally biased region" description="Basic and acidic residues" evidence="1">
    <location>
        <begin position="11"/>
        <end position="25"/>
    </location>
</feature>
<dbReference type="Gene3D" id="1.10.530.10">
    <property type="match status" value="1"/>
</dbReference>
<dbReference type="OrthoDB" id="961266at2"/>
<accession>A0A2H3KTB5</accession>
<evidence type="ECO:0000313" key="3">
    <source>
        <dbReference type="Proteomes" id="UP000220828"/>
    </source>
</evidence>
<evidence type="ECO:0008006" key="4">
    <source>
        <dbReference type="Google" id="ProtNLM"/>
    </source>
</evidence>
<organism evidence="2 3">
    <name type="scientific">Flavobacterium branchiophilum</name>
    <dbReference type="NCBI Taxonomy" id="55197"/>
    <lineage>
        <taxon>Bacteria</taxon>
        <taxon>Pseudomonadati</taxon>
        <taxon>Bacteroidota</taxon>
        <taxon>Flavobacteriia</taxon>
        <taxon>Flavobacteriales</taxon>
        <taxon>Flavobacteriaceae</taxon>
        <taxon>Flavobacterium</taxon>
    </lineage>
</organism>
<reference evidence="2 3" key="1">
    <citation type="submission" date="2017-09" db="EMBL/GenBank/DDBJ databases">
        <title>Whole genomes of Flavobacteriaceae.</title>
        <authorList>
            <person name="Stine C."/>
            <person name="Li C."/>
            <person name="Tadesse D."/>
        </authorList>
    </citation>
    <scope>NUCLEOTIDE SEQUENCE [LARGE SCALE GENOMIC DNA]</scope>
    <source>
        <strain evidence="2 3">ATCC 35036</strain>
    </source>
</reference>
<evidence type="ECO:0000256" key="1">
    <source>
        <dbReference type="SAM" id="MobiDB-lite"/>
    </source>
</evidence>
<dbReference type="CDD" id="cd00736">
    <property type="entry name" value="lambda_lys-like"/>
    <property type="match status" value="1"/>
</dbReference>
<dbReference type="EMBL" id="PCMW01000071">
    <property type="protein sequence ID" value="PDS23027.1"/>
    <property type="molecule type" value="Genomic_DNA"/>
</dbReference>
<dbReference type="Proteomes" id="UP000220828">
    <property type="component" value="Unassembled WGS sequence"/>
</dbReference>
<dbReference type="AlphaFoldDB" id="A0A2H3KTB5"/>
<dbReference type="SUPFAM" id="SSF53955">
    <property type="entry name" value="Lysozyme-like"/>
    <property type="match status" value="1"/>
</dbReference>